<dbReference type="GO" id="GO:0019363">
    <property type="term" value="P:pyridine nucleotide biosynthetic process"/>
    <property type="evidence" value="ECO:0007669"/>
    <property type="project" value="UniProtKB-KW"/>
</dbReference>
<dbReference type="NCBIfam" id="TIGR03037">
    <property type="entry name" value="anthran_nbaC"/>
    <property type="match status" value="1"/>
</dbReference>
<keyword evidence="2 7" id="KW-0662">Pyridine nucleotide biosynthesis</keyword>
<evidence type="ECO:0000256" key="1">
    <source>
        <dbReference type="ARBA" id="ARBA00002752"/>
    </source>
</evidence>
<comment type="caution">
    <text evidence="8">The sequence shown here is derived from an EMBL/GenBank/DDBJ whole genome shotgun (WGS) entry which is preliminary data.</text>
</comment>
<dbReference type="NCBIfam" id="NF009763">
    <property type="entry name" value="PRK13264.1"/>
    <property type="match status" value="1"/>
</dbReference>
<feature type="binding site" evidence="7">
    <location>
        <position position="163"/>
    </location>
    <ligand>
        <name>Fe cation</name>
        <dbReference type="ChEBI" id="CHEBI:24875"/>
        <label>2</label>
    </ligand>
</feature>
<feature type="binding site" evidence="7">
    <location>
        <position position="100"/>
    </location>
    <ligand>
        <name>substrate</name>
    </ligand>
</feature>
<feature type="binding site" evidence="7">
    <location>
        <position position="48"/>
    </location>
    <ligand>
        <name>O2</name>
        <dbReference type="ChEBI" id="CHEBI:15379"/>
    </ligand>
</feature>
<evidence type="ECO:0000313" key="9">
    <source>
        <dbReference type="Proteomes" id="UP001143545"/>
    </source>
</evidence>
<feature type="binding site" evidence="7">
    <location>
        <position position="110"/>
    </location>
    <ligand>
        <name>substrate</name>
    </ligand>
</feature>
<comment type="cofactor">
    <cofactor evidence="7">
        <name>Fe(2+)</name>
        <dbReference type="ChEBI" id="CHEBI:29033"/>
    </cofactor>
    <text evidence="7">Binds 2 Fe(2+) ions per subunit.</text>
</comment>
<evidence type="ECO:0000313" key="8">
    <source>
        <dbReference type="EMBL" id="GLB53073.1"/>
    </source>
</evidence>
<dbReference type="InterPro" id="IPR011051">
    <property type="entry name" value="RmlC_Cupin_sf"/>
</dbReference>
<dbReference type="GO" id="GO:0000334">
    <property type="term" value="F:3-hydroxyanthranilate 3,4-dioxygenase activity"/>
    <property type="evidence" value="ECO:0007669"/>
    <property type="project" value="UniProtKB-UniRule"/>
</dbReference>
<feature type="binding site" evidence="7">
    <location>
        <position position="58"/>
    </location>
    <ligand>
        <name>Fe cation</name>
        <dbReference type="ChEBI" id="CHEBI:24875"/>
        <label>1</label>
        <note>catalytic</note>
    </ligand>
</feature>
<dbReference type="GO" id="GO:0006569">
    <property type="term" value="P:L-tryptophan catabolic process"/>
    <property type="evidence" value="ECO:0007669"/>
    <property type="project" value="UniProtKB-UniRule"/>
</dbReference>
<proteinExistence type="inferred from homology"/>
<feature type="binding site" evidence="7">
    <location>
        <position position="96"/>
    </location>
    <ligand>
        <name>Fe cation</name>
        <dbReference type="ChEBI" id="CHEBI:24875"/>
        <label>1</label>
        <note>catalytic</note>
    </ligand>
</feature>
<evidence type="ECO:0000256" key="7">
    <source>
        <dbReference type="HAMAP-Rule" id="MF_00825"/>
    </source>
</evidence>
<dbReference type="EC" id="1.13.11.6" evidence="7"/>
<keyword evidence="3 7" id="KW-0479">Metal-binding</keyword>
<feature type="binding site" evidence="7">
    <location>
        <position position="52"/>
    </location>
    <ligand>
        <name>Fe cation</name>
        <dbReference type="ChEBI" id="CHEBI:24875"/>
        <label>1</label>
        <note>catalytic</note>
    </ligand>
</feature>
<feature type="binding site" evidence="7">
    <location>
        <position position="166"/>
    </location>
    <ligand>
        <name>Fe cation</name>
        <dbReference type="ChEBI" id="CHEBI:24875"/>
        <label>2</label>
    </ligand>
</feature>
<dbReference type="CDD" id="cd06123">
    <property type="entry name" value="cupin_HAO"/>
    <property type="match status" value="1"/>
</dbReference>
<organism evidence="8 9">
    <name type="scientific">Neptunitalea chrysea</name>
    <dbReference type="NCBI Taxonomy" id="1647581"/>
    <lineage>
        <taxon>Bacteria</taxon>
        <taxon>Pseudomonadati</taxon>
        <taxon>Bacteroidota</taxon>
        <taxon>Flavobacteriia</taxon>
        <taxon>Flavobacteriales</taxon>
        <taxon>Flavobacteriaceae</taxon>
        <taxon>Neptunitalea</taxon>
    </lineage>
</organism>
<evidence type="ECO:0000256" key="3">
    <source>
        <dbReference type="ARBA" id="ARBA00022723"/>
    </source>
</evidence>
<dbReference type="InterPro" id="IPR014710">
    <property type="entry name" value="RmlC-like_jellyroll"/>
</dbReference>
<dbReference type="RefSeq" id="WP_281754750.1">
    <property type="nucleotide sequence ID" value="NZ_BRVP01000014.1"/>
</dbReference>
<dbReference type="GO" id="GO:0019805">
    <property type="term" value="P:quinolinate biosynthetic process"/>
    <property type="evidence" value="ECO:0007669"/>
    <property type="project" value="UniProtKB-UniRule"/>
</dbReference>
<dbReference type="GO" id="GO:0008198">
    <property type="term" value="F:ferrous iron binding"/>
    <property type="evidence" value="ECO:0007669"/>
    <property type="project" value="UniProtKB-UniRule"/>
</dbReference>
<dbReference type="Proteomes" id="UP001143545">
    <property type="component" value="Unassembled WGS sequence"/>
</dbReference>
<accession>A0A9W6B5L8</accession>
<protein>
    <recommendedName>
        <fullName evidence="7">3-hydroxyanthranilate 3,4-dioxygenase</fullName>
        <ecNumber evidence="7">1.13.11.6</ecNumber>
    </recommendedName>
    <alternativeName>
        <fullName evidence="7">3-hydroxyanthranilate oxygenase</fullName>
        <shortName evidence="7">3-HAO</shortName>
    </alternativeName>
    <alternativeName>
        <fullName evidence="7">3-hydroxyanthranilic acid dioxygenase</fullName>
        <shortName evidence="7">HAD</shortName>
    </alternativeName>
</protein>
<dbReference type="InterPro" id="IPR010329">
    <property type="entry name" value="3hydroanth_dOase"/>
</dbReference>
<dbReference type="Pfam" id="PF06052">
    <property type="entry name" value="3-HAO"/>
    <property type="match status" value="1"/>
</dbReference>
<evidence type="ECO:0000256" key="6">
    <source>
        <dbReference type="ARBA" id="ARBA00023004"/>
    </source>
</evidence>
<sequence length="181" mass="20847">MAISKPFNLQQWIKDNRHLLKPPVGNKNIYKDLSEDYIVMIVGGPNARKDYHYNETEELFYQLEGTIQVAIQEDGERKVMELGPGDMYLHPANVPHSPIRSEGSVGLVVEYKRAGKGYTDGLVWHCESCNHKLYEVFFELHDIEKDFLPHFKNFYGSKELRTCDACGTQMEADKRFVSDEG</sequence>
<keyword evidence="5 7" id="KW-0560">Oxidoreductase</keyword>
<comment type="catalytic activity">
    <reaction evidence="7">
        <text>3-hydroxyanthranilate + O2 = (2Z,4Z)-2-amino-3-carboxymuconate 6-semialdehyde</text>
        <dbReference type="Rhea" id="RHEA:17953"/>
        <dbReference type="ChEBI" id="CHEBI:15379"/>
        <dbReference type="ChEBI" id="CHEBI:36559"/>
        <dbReference type="ChEBI" id="CHEBI:77612"/>
        <dbReference type="EC" id="1.13.11.6"/>
    </reaction>
</comment>
<dbReference type="GO" id="GO:0043420">
    <property type="term" value="P:anthranilate metabolic process"/>
    <property type="evidence" value="ECO:0007669"/>
    <property type="project" value="UniProtKB-UniRule"/>
</dbReference>
<feature type="binding site" evidence="7">
    <location>
        <position position="126"/>
    </location>
    <ligand>
        <name>Fe cation</name>
        <dbReference type="ChEBI" id="CHEBI:24875"/>
        <label>2</label>
    </ligand>
</feature>
<feature type="binding site" evidence="7">
    <location>
        <position position="129"/>
    </location>
    <ligand>
        <name>Fe cation</name>
        <dbReference type="ChEBI" id="CHEBI:24875"/>
        <label>2</label>
    </ligand>
</feature>
<dbReference type="HAMAP" id="MF_00825">
    <property type="entry name" value="3_HAO"/>
    <property type="match status" value="1"/>
</dbReference>
<dbReference type="AlphaFoldDB" id="A0A9W6B5L8"/>
<dbReference type="EMBL" id="BRVP01000014">
    <property type="protein sequence ID" value="GLB53073.1"/>
    <property type="molecule type" value="Genomic_DNA"/>
</dbReference>
<reference evidence="8" key="1">
    <citation type="submission" date="2022-07" db="EMBL/GenBank/DDBJ databases">
        <title>Taxonomy of Novel Oxalotrophic and Methylotrophic Bacteria.</title>
        <authorList>
            <person name="Sahin N."/>
            <person name="Tani A."/>
        </authorList>
    </citation>
    <scope>NUCLEOTIDE SEQUENCE</scope>
    <source>
        <strain evidence="8">AM327</strain>
    </source>
</reference>
<dbReference type="SUPFAM" id="SSF51182">
    <property type="entry name" value="RmlC-like cupins"/>
    <property type="match status" value="1"/>
</dbReference>
<feature type="binding site" evidence="7">
    <location>
        <position position="58"/>
    </location>
    <ligand>
        <name>substrate</name>
    </ligand>
</feature>
<evidence type="ECO:0000256" key="2">
    <source>
        <dbReference type="ARBA" id="ARBA00022642"/>
    </source>
</evidence>
<keyword evidence="4 7" id="KW-0223">Dioxygenase</keyword>
<comment type="similarity">
    <text evidence="7">Belongs to the 3-HAO family.</text>
</comment>
<keyword evidence="9" id="KW-1185">Reference proteome</keyword>
<evidence type="ECO:0000256" key="4">
    <source>
        <dbReference type="ARBA" id="ARBA00022964"/>
    </source>
</evidence>
<dbReference type="PANTHER" id="PTHR15497">
    <property type="entry name" value="3-HYDROXYANTHRANILATE 3,4-DIOXYGENASE"/>
    <property type="match status" value="1"/>
</dbReference>
<comment type="function">
    <text evidence="1 7">Catalyzes the oxidative ring opening of 3-hydroxyanthranilate to 2-amino-3-carboxymuconate semialdehyde, which spontaneously cyclizes to quinolinate.</text>
</comment>
<comment type="pathway">
    <text evidence="7">Cofactor biosynthesis; NAD(+) biosynthesis; quinolinate from L-kynurenine: step 3/3.</text>
</comment>
<dbReference type="PANTHER" id="PTHR15497:SF1">
    <property type="entry name" value="3-HYDROXYANTHRANILATE 3,4-DIOXYGENASE"/>
    <property type="match status" value="1"/>
</dbReference>
<dbReference type="Gene3D" id="2.60.120.10">
    <property type="entry name" value="Jelly Rolls"/>
    <property type="match status" value="1"/>
</dbReference>
<keyword evidence="6 7" id="KW-0408">Iron</keyword>
<name>A0A9W6B5L8_9FLAO</name>
<gene>
    <name evidence="8" type="primary">haaO</name>
    <name evidence="7" type="synonym">nbaC</name>
    <name evidence="8" type="ORF">NBRC110019_21130</name>
</gene>
<evidence type="ECO:0000256" key="5">
    <source>
        <dbReference type="ARBA" id="ARBA00023002"/>
    </source>
</evidence>